<evidence type="ECO:0000256" key="1">
    <source>
        <dbReference type="ARBA" id="ARBA00001971"/>
    </source>
</evidence>
<organism evidence="10 11">
    <name type="scientific">Lachnellula arida</name>
    <dbReference type="NCBI Taxonomy" id="1316785"/>
    <lineage>
        <taxon>Eukaryota</taxon>
        <taxon>Fungi</taxon>
        <taxon>Dikarya</taxon>
        <taxon>Ascomycota</taxon>
        <taxon>Pezizomycotina</taxon>
        <taxon>Leotiomycetes</taxon>
        <taxon>Helotiales</taxon>
        <taxon>Lachnaceae</taxon>
        <taxon>Lachnellula</taxon>
    </lineage>
</organism>
<sequence>MLSPISLPSSALGYVLGLLLLVIVCCLAVVFYRLRLHPLARFPGPIWGKITGFRAVYHAFIGDLHLDMLECHRKYDIYARGANVKKSQAYRAFETTPTAHDLQSTVDKTQHSRKRRVMSQAFSEAALKSLEEHIYSHVKVFIGCLAESDSSHINPEKKSPWTSPKNIANWCNYLSFDFMAELVFGRSFQMLEKFDNRYIIDLIQYAAFRVGVCLQMPQLALWRVDKVAAPAVRRLRDKYVALSKSMALDRVNMDGARRDLFSHILAARDPETGNGFSLDELWGESTLLTIAGSDAISTGMAGCFFYLSRHRHAYERARDEVRTVFASPEDIKSGPALNSCIFLRACIEESLRMSPPVGGALWREVEAGGVTIGKELIPKGCDVGVGIYAIQHDEKYFPEPYTYSPERWIVSDDNPAEAVARAKSAFSAFSIGPVGCLGKNLAYMELTVTMAGVLWELDFRSSGGEPVGKDNANEKYLRSYPNHSSKEYHLRDRFTSWKDGPMLEFKRRDVS</sequence>
<dbReference type="PANTHER" id="PTHR24305">
    <property type="entry name" value="CYTOCHROME P450"/>
    <property type="match status" value="1"/>
</dbReference>
<accession>A0A8T9BP50</accession>
<dbReference type="Proteomes" id="UP000469559">
    <property type="component" value="Unassembled WGS sequence"/>
</dbReference>
<keyword evidence="7 10" id="KW-0503">Monooxygenase</keyword>
<dbReference type="GO" id="GO:0020037">
    <property type="term" value="F:heme binding"/>
    <property type="evidence" value="ECO:0007669"/>
    <property type="project" value="InterPro"/>
</dbReference>
<evidence type="ECO:0000256" key="8">
    <source>
        <dbReference type="PIRSR" id="PIRSR602401-1"/>
    </source>
</evidence>
<evidence type="ECO:0000313" key="10">
    <source>
        <dbReference type="EMBL" id="TVY21565.1"/>
    </source>
</evidence>
<evidence type="ECO:0000256" key="7">
    <source>
        <dbReference type="ARBA" id="ARBA00023033"/>
    </source>
</evidence>
<keyword evidence="11" id="KW-1185">Reference proteome</keyword>
<evidence type="ECO:0000256" key="4">
    <source>
        <dbReference type="ARBA" id="ARBA00022723"/>
    </source>
</evidence>
<evidence type="ECO:0000313" key="11">
    <source>
        <dbReference type="Proteomes" id="UP000469559"/>
    </source>
</evidence>
<dbReference type="Pfam" id="PF00067">
    <property type="entry name" value="p450"/>
    <property type="match status" value="1"/>
</dbReference>
<evidence type="ECO:0000256" key="9">
    <source>
        <dbReference type="SAM" id="Phobius"/>
    </source>
</evidence>
<dbReference type="PRINTS" id="PR00385">
    <property type="entry name" value="P450"/>
</dbReference>
<keyword evidence="3 8" id="KW-0349">Heme</keyword>
<keyword evidence="9" id="KW-0472">Membrane</keyword>
<comment type="similarity">
    <text evidence="2">Belongs to the cytochrome P450 family.</text>
</comment>
<dbReference type="AlphaFoldDB" id="A0A8T9BP50"/>
<dbReference type="InterPro" id="IPR036396">
    <property type="entry name" value="Cyt_P450_sf"/>
</dbReference>
<dbReference type="InterPro" id="IPR001128">
    <property type="entry name" value="Cyt_P450"/>
</dbReference>
<keyword evidence="5" id="KW-0560">Oxidoreductase</keyword>
<dbReference type="Gene3D" id="1.10.630.10">
    <property type="entry name" value="Cytochrome P450"/>
    <property type="match status" value="1"/>
</dbReference>
<comment type="caution">
    <text evidence="10">The sequence shown here is derived from an EMBL/GenBank/DDBJ whole genome shotgun (WGS) entry which is preliminary data.</text>
</comment>
<protein>
    <submittedName>
        <fullName evidence="10">Cytochrome P450 monooxygenase apf7</fullName>
    </submittedName>
</protein>
<evidence type="ECO:0000256" key="5">
    <source>
        <dbReference type="ARBA" id="ARBA00023002"/>
    </source>
</evidence>
<dbReference type="GO" id="GO:0016705">
    <property type="term" value="F:oxidoreductase activity, acting on paired donors, with incorporation or reduction of molecular oxygen"/>
    <property type="evidence" value="ECO:0007669"/>
    <property type="project" value="InterPro"/>
</dbReference>
<dbReference type="GO" id="GO:0005506">
    <property type="term" value="F:iron ion binding"/>
    <property type="evidence" value="ECO:0007669"/>
    <property type="project" value="InterPro"/>
</dbReference>
<keyword evidence="4 8" id="KW-0479">Metal-binding</keyword>
<keyword evidence="6 8" id="KW-0408">Iron</keyword>
<dbReference type="OrthoDB" id="1470350at2759"/>
<dbReference type="InterPro" id="IPR002401">
    <property type="entry name" value="Cyt_P450_E_grp-I"/>
</dbReference>
<comment type="cofactor">
    <cofactor evidence="1 8">
        <name>heme</name>
        <dbReference type="ChEBI" id="CHEBI:30413"/>
    </cofactor>
</comment>
<feature type="binding site" description="axial binding residue" evidence="8">
    <location>
        <position position="436"/>
    </location>
    <ligand>
        <name>heme</name>
        <dbReference type="ChEBI" id="CHEBI:30413"/>
    </ligand>
    <ligandPart>
        <name>Fe</name>
        <dbReference type="ChEBI" id="CHEBI:18248"/>
    </ligandPart>
</feature>
<dbReference type="SUPFAM" id="SSF48264">
    <property type="entry name" value="Cytochrome P450"/>
    <property type="match status" value="1"/>
</dbReference>
<gene>
    <name evidence="10" type="primary">apf7_4</name>
    <name evidence="10" type="ORF">LARI1_G000542</name>
</gene>
<feature type="transmembrane region" description="Helical" evidence="9">
    <location>
        <begin position="12"/>
        <end position="32"/>
    </location>
</feature>
<dbReference type="PANTHER" id="PTHR24305:SF237">
    <property type="entry name" value="CYTOCHROME P450 MONOOXYGENASE ATNE-RELATED"/>
    <property type="match status" value="1"/>
</dbReference>
<reference evidence="10 11" key="1">
    <citation type="submission" date="2018-05" db="EMBL/GenBank/DDBJ databases">
        <title>Whole genome sequencing for identification of molecular markers to develop diagnostic detection tools for the regulated plant pathogen Lachnellula willkommii.</title>
        <authorList>
            <person name="Giroux E."/>
            <person name="Bilodeau G."/>
        </authorList>
    </citation>
    <scope>NUCLEOTIDE SEQUENCE [LARGE SCALE GENOMIC DNA]</scope>
    <source>
        <strain evidence="10 11">CBS 203.66</strain>
    </source>
</reference>
<name>A0A8T9BP50_9HELO</name>
<dbReference type="PRINTS" id="PR00463">
    <property type="entry name" value="EP450I"/>
</dbReference>
<dbReference type="EMBL" id="QGMF01000012">
    <property type="protein sequence ID" value="TVY21565.1"/>
    <property type="molecule type" value="Genomic_DNA"/>
</dbReference>
<dbReference type="InterPro" id="IPR050121">
    <property type="entry name" value="Cytochrome_P450_monoxygenase"/>
</dbReference>
<evidence type="ECO:0000256" key="6">
    <source>
        <dbReference type="ARBA" id="ARBA00023004"/>
    </source>
</evidence>
<proteinExistence type="inferred from homology"/>
<evidence type="ECO:0000256" key="3">
    <source>
        <dbReference type="ARBA" id="ARBA00022617"/>
    </source>
</evidence>
<keyword evidence="9" id="KW-1133">Transmembrane helix</keyword>
<evidence type="ECO:0000256" key="2">
    <source>
        <dbReference type="ARBA" id="ARBA00010617"/>
    </source>
</evidence>
<dbReference type="GO" id="GO:0004497">
    <property type="term" value="F:monooxygenase activity"/>
    <property type="evidence" value="ECO:0007669"/>
    <property type="project" value="UniProtKB-KW"/>
</dbReference>
<keyword evidence="9" id="KW-0812">Transmembrane</keyword>
<dbReference type="CDD" id="cd11061">
    <property type="entry name" value="CYP67-like"/>
    <property type="match status" value="1"/>
</dbReference>